<evidence type="ECO:0000256" key="1">
    <source>
        <dbReference type="SAM" id="SignalP"/>
    </source>
</evidence>
<gene>
    <name evidence="2" type="ORF">E6K74_12205</name>
    <name evidence="3" type="ORF">E6K77_03690</name>
</gene>
<evidence type="ECO:0000313" key="3">
    <source>
        <dbReference type="EMBL" id="TMQ64552.1"/>
    </source>
</evidence>
<feature type="signal peptide" evidence="1">
    <location>
        <begin position="1"/>
        <end position="18"/>
    </location>
</feature>
<reference evidence="4 5" key="1">
    <citation type="journal article" date="2019" name="Nat. Microbiol.">
        <title>Mediterranean grassland soil C-N compound turnover is dependent on rainfall and depth, and is mediated by genomically divergent microorganisms.</title>
        <authorList>
            <person name="Diamond S."/>
            <person name="Andeer P.F."/>
            <person name="Li Z."/>
            <person name="Crits-Christoph A."/>
            <person name="Burstein D."/>
            <person name="Anantharaman K."/>
            <person name="Lane K.R."/>
            <person name="Thomas B.C."/>
            <person name="Pan C."/>
            <person name="Northen T.R."/>
            <person name="Banfield J.F."/>
        </authorList>
    </citation>
    <scope>NUCLEOTIDE SEQUENCE [LARGE SCALE GENOMIC DNA]</scope>
    <source>
        <strain evidence="2">WS_4</strain>
        <strain evidence="3">WS_7</strain>
    </source>
</reference>
<comment type="caution">
    <text evidence="2">The sequence shown here is derived from an EMBL/GenBank/DDBJ whole genome shotgun (WGS) entry which is preliminary data.</text>
</comment>
<evidence type="ECO:0000313" key="4">
    <source>
        <dbReference type="Proteomes" id="UP000317366"/>
    </source>
</evidence>
<evidence type="ECO:0000313" key="2">
    <source>
        <dbReference type="EMBL" id="TMQ52539.1"/>
    </source>
</evidence>
<dbReference type="EMBL" id="VBOX01000034">
    <property type="protein sequence ID" value="TMQ64552.1"/>
    <property type="molecule type" value="Genomic_DNA"/>
</dbReference>
<keyword evidence="1" id="KW-0732">Signal</keyword>
<sequence>MNRRLLILAILAAGLAGAVPPAIRVPTPQAEEDPADGDATELTFFDGSDWLPLGMHGVSLEGAGATPGGTATMNLKANLGGPKTYAVLAGTTSDVVLSAPRPRFRIASNKAGALRVQLAQFEVKSESRRTTIERGKGATIYTKGISLDATRVADGLWELKPNKSLQPGEYGLAVEGTEAVADFTIVESGY</sequence>
<feature type="chain" id="PRO_5044096525" evidence="1">
    <location>
        <begin position="19"/>
        <end position="190"/>
    </location>
</feature>
<protein>
    <submittedName>
        <fullName evidence="2">Uncharacterized protein</fullName>
    </submittedName>
</protein>
<dbReference type="Proteomes" id="UP000317366">
    <property type="component" value="Unassembled WGS sequence"/>
</dbReference>
<name>A0A538SMD8_UNCEI</name>
<evidence type="ECO:0000313" key="5">
    <source>
        <dbReference type="Proteomes" id="UP000319829"/>
    </source>
</evidence>
<dbReference type="EMBL" id="VBOU01000097">
    <property type="protein sequence ID" value="TMQ52539.1"/>
    <property type="molecule type" value="Genomic_DNA"/>
</dbReference>
<organism evidence="2 5">
    <name type="scientific">Eiseniibacteriota bacterium</name>
    <dbReference type="NCBI Taxonomy" id="2212470"/>
    <lineage>
        <taxon>Bacteria</taxon>
        <taxon>Candidatus Eiseniibacteriota</taxon>
    </lineage>
</organism>
<accession>A0A538SMD8</accession>
<proteinExistence type="predicted"/>
<dbReference type="Proteomes" id="UP000319829">
    <property type="component" value="Unassembled WGS sequence"/>
</dbReference>
<dbReference type="AlphaFoldDB" id="A0A538SMD8"/>